<evidence type="ECO:0000313" key="11">
    <source>
        <dbReference type="EMBL" id="TWT42795.1"/>
    </source>
</evidence>
<keyword evidence="1" id="KW-0723">Serine/threonine-protein kinase</keyword>
<keyword evidence="9" id="KW-0472">Membrane</keyword>
<keyword evidence="12" id="KW-1185">Reference proteome</keyword>
<dbReference type="PROSITE" id="PS50011">
    <property type="entry name" value="PROTEIN_KINASE_DOM"/>
    <property type="match status" value="1"/>
</dbReference>
<dbReference type="PANTHER" id="PTHR43289">
    <property type="entry name" value="MITOGEN-ACTIVATED PROTEIN KINASE KINASE KINASE 20-RELATED"/>
    <property type="match status" value="1"/>
</dbReference>
<gene>
    <name evidence="11" type="primary">pknB_19</name>
    <name evidence="11" type="ORF">KOR42_46500</name>
</gene>
<dbReference type="Gene3D" id="1.10.510.10">
    <property type="entry name" value="Transferase(Phosphotransferase) domain 1"/>
    <property type="match status" value="1"/>
</dbReference>
<dbReference type="Proteomes" id="UP000317243">
    <property type="component" value="Unassembled WGS sequence"/>
</dbReference>
<evidence type="ECO:0000256" key="3">
    <source>
        <dbReference type="ARBA" id="ARBA00022741"/>
    </source>
</evidence>
<reference evidence="11 12" key="1">
    <citation type="submission" date="2019-02" db="EMBL/GenBank/DDBJ databases">
        <title>Deep-cultivation of Planctomycetes and their phenomic and genomic characterization uncovers novel biology.</title>
        <authorList>
            <person name="Wiegand S."/>
            <person name="Jogler M."/>
            <person name="Boedeker C."/>
            <person name="Pinto D."/>
            <person name="Vollmers J."/>
            <person name="Rivas-Marin E."/>
            <person name="Kohn T."/>
            <person name="Peeters S.H."/>
            <person name="Heuer A."/>
            <person name="Rast P."/>
            <person name="Oberbeckmann S."/>
            <person name="Bunk B."/>
            <person name="Jeske O."/>
            <person name="Meyerdierks A."/>
            <person name="Storesund J.E."/>
            <person name="Kallscheuer N."/>
            <person name="Luecker S."/>
            <person name="Lage O.M."/>
            <person name="Pohl T."/>
            <person name="Merkel B.J."/>
            <person name="Hornburger P."/>
            <person name="Mueller R.-W."/>
            <person name="Bruemmer F."/>
            <person name="Labrenz M."/>
            <person name="Spormann A.M."/>
            <person name="Op Den Camp H."/>
            <person name="Overmann J."/>
            <person name="Amann R."/>
            <person name="Jetten M.S.M."/>
            <person name="Mascher T."/>
            <person name="Medema M.H."/>
            <person name="Devos D.P."/>
            <person name="Kaster A.-K."/>
            <person name="Ovreas L."/>
            <person name="Rohde M."/>
            <person name="Galperin M.Y."/>
            <person name="Jogler C."/>
        </authorList>
    </citation>
    <scope>NUCLEOTIDE SEQUENCE [LARGE SCALE GENOMIC DNA]</scope>
    <source>
        <strain evidence="11 12">KOR42</strain>
    </source>
</reference>
<keyword evidence="3 8" id="KW-0547">Nucleotide-binding</keyword>
<dbReference type="GO" id="GO:0004674">
    <property type="term" value="F:protein serine/threonine kinase activity"/>
    <property type="evidence" value="ECO:0007669"/>
    <property type="project" value="UniProtKB-KW"/>
</dbReference>
<feature type="transmembrane region" description="Helical" evidence="9">
    <location>
        <begin position="460"/>
        <end position="481"/>
    </location>
</feature>
<evidence type="ECO:0000256" key="4">
    <source>
        <dbReference type="ARBA" id="ARBA00022777"/>
    </source>
</evidence>
<dbReference type="SMART" id="SM00220">
    <property type="entry name" value="S_TKc"/>
    <property type="match status" value="1"/>
</dbReference>
<comment type="catalytic activity">
    <reaction evidence="6">
        <text>L-threonyl-[protein] + ATP = O-phospho-L-threonyl-[protein] + ADP + H(+)</text>
        <dbReference type="Rhea" id="RHEA:46608"/>
        <dbReference type="Rhea" id="RHEA-COMP:11060"/>
        <dbReference type="Rhea" id="RHEA-COMP:11605"/>
        <dbReference type="ChEBI" id="CHEBI:15378"/>
        <dbReference type="ChEBI" id="CHEBI:30013"/>
        <dbReference type="ChEBI" id="CHEBI:30616"/>
        <dbReference type="ChEBI" id="CHEBI:61977"/>
        <dbReference type="ChEBI" id="CHEBI:456216"/>
        <dbReference type="EC" id="2.7.11.1"/>
    </reaction>
</comment>
<dbReference type="EC" id="2.7.11.1" evidence="11"/>
<proteinExistence type="predicted"/>
<feature type="transmembrane region" description="Helical" evidence="9">
    <location>
        <begin position="360"/>
        <end position="384"/>
    </location>
</feature>
<dbReference type="GO" id="GO:0106310">
    <property type="term" value="F:protein serine kinase activity"/>
    <property type="evidence" value="ECO:0007669"/>
    <property type="project" value="RHEA"/>
</dbReference>
<feature type="transmembrane region" description="Helical" evidence="9">
    <location>
        <begin position="390"/>
        <end position="411"/>
    </location>
</feature>
<comment type="caution">
    <text evidence="11">The sequence shown here is derived from an EMBL/GenBank/DDBJ whole genome shotgun (WGS) entry which is preliminary data.</text>
</comment>
<dbReference type="AlphaFoldDB" id="A0A5C5VXT0"/>
<dbReference type="InterPro" id="IPR017441">
    <property type="entry name" value="Protein_kinase_ATP_BS"/>
</dbReference>
<dbReference type="InterPro" id="IPR011009">
    <property type="entry name" value="Kinase-like_dom_sf"/>
</dbReference>
<name>A0A5C5VXT0_9PLAN</name>
<dbReference type="EMBL" id="SIHI01000038">
    <property type="protein sequence ID" value="TWT42795.1"/>
    <property type="molecule type" value="Genomic_DNA"/>
</dbReference>
<dbReference type="OrthoDB" id="6111975at2"/>
<evidence type="ECO:0000256" key="6">
    <source>
        <dbReference type="ARBA" id="ARBA00047899"/>
    </source>
</evidence>
<dbReference type="RefSeq" id="WP_146511987.1">
    <property type="nucleotide sequence ID" value="NZ_SIHI01000038.1"/>
</dbReference>
<evidence type="ECO:0000313" key="12">
    <source>
        <dbReference type="Proteomes" id="UP000317243"/>
    </source>
</evidence>
<evidence type="ECO:0000256" key="5">
    <source>
        <dbReference type="ARBA" id="ARBA00022840"/>
    </source>
</evidence>
<dbReference type="Pfam" id="PF00069">
    <property type="entry name" value="Pkinase"/>
    <property type="match status" value="1"/>
</dbReference>
<sequence>MTSLKTCPTCGEELPSNAPSGICPKCLMQVGMESENQPRSYEDPRVATVDQGGRFRLPELAALASRFPDLEIEDLLGQGGMGAVYRAKQIRLDRQVALKIIRPDSADDPSFAKRFEREARTLARLNHPNIVAIYDFGDVTLTGDDGAQQTLYYFLMEYVAGANMRQLMQGGELNATRSLSIVSQICDALQYAHDEGIVHRDIKPENILVDVHGRLKIADFGLAKLLTEQVAEDVLTGTHQVMGTLRYMAPEQMAGSHSVDHRADIYSMGVVFYEMLTGDLPVGRFEPPSKRATVDEQWDEVVLRALEAEPKRRYQSASDVKLDVEKMTSDNLVPSPDNVRPNDKVRPDARIAKPSQASTINFALITLGTTQLMLGLPLVFIALMVPTQLVFFWIGLGLTLGGAGCCALAFADGARIPRETEPLYGMLILGGIMGFIGTVILISIPLTGHGFVNFHSNNPLIWVGGGLFLGGGGCSSIAWMGEPAASEATVRKS</sequence>
<dbReference type="SUPFAM" id="SSF56112">
    <property type="entry name" value="Protein kinase-like (PK-like)"/>
    <property type="match status" value="1"/>
</dbReference>
<feature type="transmembrane region" description="Helical" evidence="9">
    <location>
        <begin position="423"/>
        <end position="448"/>
    </location>
</feature>
<keyword evidence="2 11" id="KW-0808">Transferase</keyword>
<accession>A0A5C5VXT0</accession>
<feature type="domain" description="Protein kinase" evidence="10">
    <location>
        <begin position="70"/>
        <end position="351"/>
    </location>
</feature>
<evidence type="ECO:0000256" key="8">
    <source>
        <dbReference type="PROSITE-ProRule" id="PRU10141"/>
    </source>
</evidence>
<evidence type="ECO:0000256" key="7">
    <source>
        <dbReference type="ARBA" id="ARBA00048679"/>
    </source>
</evidence>
<evidence type="ECO:0000256" key="9">
    <source>
        <dbReference type="SAM" id="Phobius"/>
    </source>
</evidence>
<dbReference type="PANTHER" id="PTHR43289:SF6">
    <property type="entry name" value="SERINE_THREONINE-PROTEIN KINASE NEKL-3"/>
    <property type="match status" value="1"/>
</dbReference>
<dbReference type="FunFam" id="3.30.200.20:FF:000035">
    <property type="entry name" value="Serine/threonine protein kinase Stk1"/>
    <property type="match status" value="1"/>
</dbReference>
<feature type="binding site" evidence="8">
    <location>
        <position position="99"/>
    </location>
    <ligand>
        <name>ATP</name>
        <dbReference type="ChEBI" id="CHEBI:30616"/>
    </ligand>
</feature>
<dbReference type="Gene3D" id="3.30.200.20">
    <property type="entry name" value="Phosphorylase Kinase, domain 1"/>
    <property type="match status" value="1"/>
</dbReference>
<dbReference type="PROSITE" id="PS00107">
    <property type="entry name" value="PROTEIN_KINASE_ATP"/>
    <property type="match status" value="1"/>
</dbReference>
<evidence type="ECO:0000259" key="10">
    <source>
        <dbReference type="PROSITE" id="PS50011"/>
    </source>
</evidence>
<comment type="catalytic activity">
    <reaction evidence="7">
        <text>L-seryl-[protein] + ATP = O-phospho-L-seryl-[protein] + ADP + H(+)</text>
        <dbReference type="Rhea" id="RHEA:17989"/>
        <dbReference type="Rhea" id="RHEA-COMP:9863"/>
        <dbReference type="Rhea" id="RHEA-COMP:11604"/>
        <dbReference type="ChEBI" id="CHEBI:15378"/>
        <dbReference type="ChEBI" id="CHEBI:29999"/>
        <dbReference type="ChEBI" id="CHEBI:30616"/>
        <dbReference type="ChEBI" id="CHEBI:83421"/>
        <dbReference type="ChEBI" id="CHEBI:456216"/>
        <dbReference type="EC" id="2.7.11.1"/>
    </reaction>
</comment>
<keyword evidence="5 8" id="KW-0067">ATP-binding</keyword>
<dbReference type="GO" id="GO:0005524">
    <property type="term" value="F:ATP binding"/>
    <property type="evidence" value="ECO:0007669"/>
    <property type="project" value="UniProtKB-UniRule"/>
</dbReference>
<evidence type="ECO:0000256" key="1">
    <source>
        <dbReference type="ARBA" id="ARBA00022527"/>
    </source>
</evidence>
<organism evidence="11 12">
    <name type="scientific">Thalassoglobus neptunius</name>
    <dbReference type="NCBI Taxonomy" id="1938619"/>
    <lineage>
        <taxon>Bacteria</taxon>
        <taxon>Pseudomonadati</taxon>
        <taxon>Planctomycetota</taxon>
        <taxon>Planctomycetia</taxon>
        <taxon>Planctomycetales</taxon>
        <taxon>Planctomycetaceae</taxon>
        <taxon>Thalassoglobus</taxon>
    </lineage>
</organism>
<dbReference type="CDD" id="cd14014">
    <property type="entry name" value="STKc_PknB_like"/>
    <property type="match status" value="1"/>
</dbReference>
<dbReference type="InterPro" id="IPR008271">
    <property type="entry name" value="Ser/Thr_kinase_AS"/>
</dbReference>
<dbReference type="PROSITE" id="PS00108">
    <property type="entry name" value="PROTEIN_KINASE_ST"/>
    <property type="match status" value="1"/>
</dbReference>
<evidence type="ECO:0000256" key="2">
    <source>
        <dbReference type="ARBA" id="ARBA00022679"/>
    </source>
</evidence>
<keyword evidence="9" id="KW-0812">Transmembrane</keyword>
<keyword evidence="4 11" id="KW-0418">Kinase</keyword>
<protein>
    <submittedName>
        <fullName evidence="11">Serine/threonine-protein kinase PknB</fullName>
        <ecNumber evidence="11">2.7.11.1</ecNumber>
    </submittedName>
</protein>
<dbReference type="InterPro" id="IPR000719">
    <property type="entry name" value="Prot_kinase_dom"/>
</dbReference>
<keyword evidence="9" id="KW-1133">Transmembrane helix</keyword>